<evidence type="ECO:0008006" key="4">
    <source>
        <dbReference type="Google" id="ProtNLM"/>
    </source>
</evidence>
<keyword evidence="1" id="KW-0732">Signal</keyword>
<keyword evidence="3" id="KW-1185">Reference proteome</keyword>
<organism evidence="2 3">
    <name type="scientific">Canavalia gladiata</name>
    <name type="common">Sword bean</name>
    <name type="synonym">Dolichos gladiatus</name>
    <dbReference type="NCBI Taxonomy" id="3824"/>
    <lineage>
        <taxon>Eukaryota</taxon>
        <taxon>Viridiplantae</taxon>
        <taxon>Streptophyta</taxon>
        <taxon>Embryophyta</taxon>
        <taxon>Tracheophyta</taxon>
        <taxon>Spermatophyta</taxon>
        <taxon>Magnoliopsida</taxon>
        <taxon>eudicotyledons</taxon>
        <taxon>Gunneridae</taxon>
        <taxon>Pentapetalae</taxon>
        <taxon>rosids</taxon>
        <taxon>fabids</taxon>
        <taxon>Fabales</taxon>
        <taxon>Fabaceae</taxon>
        <taxon>Papilionoideae</taxon>
        <taxon>50 kb inversion clade</taxon>
        <taxon>NPAAA clade</taxon>
        <taxon>indigoferoid/millettioid clade</taxon>
        <taxon>Phaseoleae</taxon>
        <taxon>Canavalia</taxon>
    </lineage>
</organism>
<protein>
    <recommendedName>
        <fullName evidence="4">Secreted protein</fullName>
    </recommendedName>
</protein>
<gene>
    <name evidence="2" type="ORF">VNO77_03277</name>
</gene>
<dbReference type="Proteomes" id="UP001367508">
    <property type="component" value="Unassembled WGS sequence"/>
</dbReference>
<feature type="chain" id="PRO_5042815092" description="Secreted protein" evidence="1">
    <location>
        <begin position="28"/>
        <end position="180"/>
    </location>
</feature>
<proteinExistence type="predicted"/>
<accession>A0AAN9MUK5</accession>
<evidence type="ECO:0000313" key="3">
    <source>
        <dbReference type="Proteomes" id="UP001367508"/>
    </source>
</evidence>
<dbReference type="AlphaFoldDB" id="A0AAN9MUK5"/>
<dbReference type="EMBL" id="JAYMYQ010000001">
    <property type="protein sequence ID" value="KAK7361229.1"/>
    <property type="molecule type" value="Genomic_DNA"/>
</dbReference>
<feature type="signal peptide" evidence="1">
    <location>
        <begin position="1"/>
        <end position="27"/>
    </location>
</feature>
<evidence type="ECO:0000313" key="2">
    <source>
        <dbReference type="EMBL" id="KAK7361229.1"/>
    </source>
</evidence>
<comment type="caution">
    <text evidence="2">The sequence shown here is derived from an EMBL/GenBank/DDBJ whole genome shotgun (WGS) entry which is preliminary data.</text>
</comment>
<sequence>MAHVGLLLIIGSLGLVFMAHRIGVTSASVLSLVLVVQRGLPMLDRPCPCSTSPIFHDVKHRTTCLCSTESLYYYNLSIANASHPTLSQAHVLRPFGFALLKFANGLQPVTMARLEPKFLMRNLRGRPGRRTLVNLALKHSLQASILLLLYQWCSQPESRRSYSREPEVSSSSFTVCVSTT</sequence>
<name>A0AAN9MUK5_CANGL</name>
<evidence type="ECO:0000256" key="1">
    <source>
        <dbReference type="SAM" id="SignalP"/>
    </source>
</evidence>
<reference evidence="2 3" key="1">
    <citation type="submission" date="2024-01" db="EMBL/GenBank/DDBJ databases">
        <title>The genomes of 5 underutilized Papilionoideae crops provide insights into root nodulation and disease resistanc.</title>
        <authorList>
            <person name="Jiang F."/>
        </authorList>
    </citation>
    <scope>NUCLEOTIDE SEQUENCE [LARGE SCALE GENOMIC DNA]</scope>
    <source>
        <strain evidence="2">LVBAO_FW01</strain>
        <tissue evidence="2">Leaves</tissue>
    </source>
</reference>